<keyword evidence="1" id="KW-0245">EGF-like domain</keyword>
<evidence type="ECO:0000256" key="2">
    <source>
        <dbReference type="SAM" id="SignalP"/>
    </source>
</evidence>
<proteinExistence type="predicted"/>
<dbReference type="Proteomes" id="UP000694844">
    <property type="component" value="Chromosome 4"/>
</dbReference>
<evidence type="ECO:0000259" key="3">
    <source>
        <dbReference type="PROSITE" id="PS50026"/>
    </source>
</evidence>
<feature type="domain" description="EGF-like" evidence="3">
    <location>
        <begin position="98"/>
        <end position="134"/>
    </location>
</feature>
<protein>
    <submittedName>
        <fullName evidence="5 6">Uncharacterized protein LOC111127824</fullName>
    </submittedName>
</protein>
<comment type="caution">
    <text evidence="1">Lacks conserved residue(s) required for the propagation of feature annotation.</text>
</comment>
<reference evidence="5 6" key="1">
    <citation type="submission" date="2025-04" db="UniProtKB">
        <authorList>
            <consortium name="RefSeq"/>
        </authorList>
    </citation>
    <scope>IDENTIFICATION</scope>
    <source>
        <tissue evidence="5 6">Whole sample</tissue>
    </source>
</reference>
<evidence type="ECO:0000313" key="5">
    <source>
        <dbReference type="RefSeq" id="XP_022328791.1"/>
    </source>
</evidence>
<evidence type="ECO:0000313" key="6">
    <source>
        <dbReference type="RefSeq" id="XP_022328792.1"/>
    </source>
</evidence>
<organism evidence="4 6">
    <name type="scientific">Crassostrea virginica</name>
    <name type="common">Eastern oyster</name>
    <dbReference type="NCBI Taxonomy" id="6565"/>
    <lineage>
        <taxon>Eukaryota</taxon>
        <taxon>Metazoa</taxon>
        <taxon>Spiralia</taxon>
        <taxon>Lophotrochozoa</taxon>
        <taxon>Mollusca</taxon>
        <taxon>Bivalvia</taxon>
        <taxon>Autobranchia</taxon>
        <taxon>Pteriomorphia</taxon>
        <taxon>Ostreida</taxon>
        <taxon>Ostreoidea</taxon>
        <taxon>Ostreidae</taxon>
        <taxon>Crassostrea</taxon>
    </lineage>
</organism>
<dbReference type="RefSeq" id="XP_022328791.1">
    <property type="nucleotide sequence ID" value="XM_022473083.1"/>
</dbReference>
<sequence length="299" mass="34722">MTTLNVAATFGALLLIFFPLVRSTYISKQLKDALHPEGDQNIQRLNSAIYYAARRHEQIPYYQGVDVHEYHEIHSLTDVSHNKDQRSRERGEDTNRIRRNRCKGFECENGGTVQIHGGQCVCVCPGNYVGFNCQYKGDRCKSSDYTDCFLRETRVDLNNGYWALNFQHHFLAARARYMQTCNVTSEDLYIGKPYKLTITYTQKARHVHHRLKVQNFLVVKWKEQHKKSRTLFKENFGLYEGTKGSKCINVPLGFGEVLIQFQCINPYTCNVVPPHDTDYIKKKNTSFYIDEVRLEPGKC</sequence>
<dbReference type="PROSITE" id="PS50026">
    <property type="entry name" value="EGF_3"/>
    <property type="match status" value="1"/>
</dbReference>
<evidence type="ECO:0000256" key="1">
    <source>
        <dbReference type="PROSITE-ProRule" id="PRU00076"/>
    </source>
</evidence>
<dbReference type="Gene3D" id="2.10.25.10">
    <property type="entry name" value="Laminin"/>
    <property type="match status" value="1"/>
</dbReference>
<dbReference type="InterPro" id="IPR000742">
    <property type="entry name" value="EGF"/>
</dbReference>
<evidence type="ECO:0000313" key="4">
    <source>
        <dbReference type="Proteomes" id="UP000694844"/>
    </source>
</evidence>
<keyword evidence="2" id="KW-0732">Signal</keyword>
<dbReference type="GeneID" id="111127824"/>
<feature type="signal peptide" evidence="2">
    <location>
        <begin position="1"/>
        <end position="23"/>
    </location>
</feature>
<feature type="chain" id="PRO_5044666301" evidence="2">
    <location>
        <begin position="24"/>
        <end position="299"/>
    </location>
</feature>
<dbReference type="AlphaFoldDB" id="A0A8B8DKU1"/>
<accession>A0A8B8DKU1</accession>
<feature type="disulfide bond" evidence="1">
    <location>
        <begin position="124"/>
        <end position="133"/>
    </location>
</feature>
<keyword evidence="1" id="KW-1015">Disulfide bond</keyword>
<name>A0A8B8DKU1_CRAVI</name>
<dbReference type="PROSITE" id="PS00022">
    <property type="entry name" value="EGF_1"/>
    <property type="match status" value="1"/>
</dbReference>
<keyword evidence="4" id="KW-1185">Reference proteome</keyword>
<dbReference type="RefSeq" id="XP_022328792.1">
    <property type="nucleotide sequence ID" value="XM_022473084.1"/>
</dbReference>
<dbReference type="KEGG" id="cvn:111127824"/>
<gene>
    <name evidence="5 6" type="primary">LOC111127824</name>
</gene>
<dbReference type="OrthoDB" id="10037824at2759"/>